<dbReference type="Gramene" id="GBG63122">
    <property type="protein sequence ID" value="GBG63122"/>
    <property type="gene ID" value="CBR_g36609"/>
</dbReference>
<evidence type="ECO:0000313" key="2">
    <source>
        <dbReference type="EMBL" id="GBG63122.1"/>
    </source>
</evidence>
<feature type="compositionally biased region" description="Basic and acidic residues" evidence="1">
    <location>
        <begin position="30"/>
        <end position="45"/>
    </location>
</feature>
<protein>
    <submittedName>
        <fullName evidence="2">Uncharacterized protein</fullName>
    </submittedName>
</protein>
<dbReference type="Proteomes" id="UP000265515">
    <property type="component" value="Unassembled WGS sequence"/>
</dbReference>
<feature type="compositionally biased region" description="Low complexity" evidence="1">
    <location>
        <begin position="136"/>
        <end position="146"/>
    </location>
</feature>
<dbReference type="AlphaFoldDB" id="A0A388JZA9"/>
<feature type="compositionally biased region" description="Basic and acidic residues" evidence="1">
    <location>
        <begin position="82"/>
        <end position="91"/>
    </location>
</feature>
<feature type="region of interest" description="Disordered" evidence="1">
    <location>
        <begin position="133"/>
        <end position="216"/>
    </location>
</feature>
<accession>A0A388JZA9</accession>
<feature type="region of interest" description="Disordered" evidence="1">
    <location>
        <begin position="1"/>
        <end position="110"/>
    </location>
</feature>
<feature type="compositionally biased region" description="Polar residues" evidence="1">
    <location>
        <begin position="165"/>
        <end position="186"/>
    </location>
</feature>
<proteinExistence type="predicted"/>
<comment type="caution">
    <text evidence="2">The sequence shown here is derived from an EMBL/GenBank/DDBJ whole genome shotgun (WGS) entry which is preliminary data.</text>
</comment>
<feature type="compositionally biased region" description="Basic and acidic residues" evidence="1">
    <location>
        <begin position="197"/>
        <end position="208"/>
    </location>
</feature>
<dbReference type="EMBL" id="BFEA01000035">
    <property type="protein sequence ID" value="GBG63122.1"/>
    <property type="molecule type" value="Genomic_DNA"/>
</dbReference>
<organism evidence="2 3">
    <name type="scientific">Chara braunii</name>
    <name type="common">Braun's stonewort</name>
    <dbReference type="NCBI Taxonomy" id="69332"/>
    <lineage>
        <taxon>Eukaryota</taxon>
        <taxon>Viridiplantae</taxon>
        <taxon>Streptophyta</taxon>
        <taxon>Charophyceae</taxon>
        <taxon>Charales</taxon>
        <taxon>Characeae</taxon>
        <taxon>Chara</taxon>
    </lineage>
</organism>
<reference evidence="2 3" key="1">
    <citation type="journal article" date="2018" name="Cell">
        <title>The Chara Genome: Secondary Complexity and Implications for Plant Terrestrialization.</title>
        <authorList>
            <person name="Nishiyama T."/>
            <person name="Sakayama H."/>
            <person name="Vries J.D."/>
            <person name="Buschmann H."/>
            <person name="Saint-Marcoux D."/>
            <person name="Ullrich K.K."/>
            <person name="Haas F.B."/>
            <person name="Vanderstraeten L."/>
            <person name="Becker D."/>
            <person name="Lang D."/>
            <person name="Vosolsobe S."/>
            <person name="Rombauts S."/>
            <person name="Wilhelmsson P.K.I."/>
            <person name="Janitza P."/>
            <person name="Kern R."/>
            <person name="Heyl A."/>
            <person name="Rumpler F."/>
            <person name="Villalobos L.I.A.C."/>
            <person name="Clay J.M."/>
            <person name="Skokan R."/>
            <person name="Toyoda A."/>
            <person name="Suzuki Y."/>
            <person name="Kagoshima H."/>
            <person name="Schijlen E."/>
            <person name="Tajeshwar N."/>
            <person name="Catarino B."/>
            <person name="Hetherington A.J."/>
            <person name="Saltykova A."/>
            <person name="Bonnot C."/>
            <person name="Breuninger H."/>
            <person name="Symeonidi A."/>
            <person name="Radhakrishnan G.V."/>
            <person name="Van Nieuwerburgh F."/>
            <person name="Deforce D."/>
            <person name="Chang C."/>
            <person name="Karol K.G."/>
            <person name="Hedrich R."/>
            <person name="Ulvskov P."/>
            <person name="Glockner G."/>
            <person name="Delwiche C.F."/>
            <person name="Petrasek J."/>
            <person name="Van de Peer Y."/>
            <person name="Friml J."/>
            <person name="Beilby M."/>
            <person name="Dolan L."/>
            <person name="Kohara Y."/>
            <person name="Sugano S."/>
            <person name="Fujiyama A."/>
            <person name="Delaux P.-M."/>
            <person name="Quint M."/>
            <person name="TheiBen G."/>
            <person name="Hagemann M."/>
            <person name="Harholt J."/>
            <person name="Dunand C."/>
            <person name="Zachgo S."/>
            <person name="Langdale J."/>
            <person name="Maumus F."/>
            <person name="Straeten D.V.D."/>
            <person name="Gould S.B."/>
            <person name="Rensing S.A."/>
        </authorList>
    </citation>
    <scope>NUCLEOTIDE SEQUENCE [LARGE SCALE GENOMIC DNA]</scope>
    <source>
        <strain evidence="2 3">S276</strain>
    </source>
</reference>
<evidence type="ECO:0000256" key="1">
    <source>
        <dbReference type="SAM" id="MobiDB-lite"/>
    </source>
</evidence>
<gene>
    <name evidence="2" type="ORF">CBR_g36609</name>
</gene>
<keyword evidence="3" id="KW-1185">Reference proteome</keyword>
<evidence type="ECO:0000313" key="3">
    <source>
        <dbReference type="Proteomes" id="UP000265515"/>
    </source>
</evidence>
<sequence>MSLSNPAAPDVSVIPSDLFLEPQPSSGADESGKGLGEPKAHDARGGEAVAAPAQRISCADPQEKPPPAAFGDSICNGDAAESVDKDQEQEKYYVAAVSDKKGIKRPPPGMRAVLDELQHAQSNGSVKDIISSKKLAAAAAPAPAAPSLRSSHSQKDAGHPPPSLARSTNNKPPERSSIASTASTDFSVEDEGYSHQVAREAVKSRCSENECTLPNL</sequence>
<name>A0A388JZA9_CHABU</name>